<feature type="domain" description="Ribosome recycling factor" evidence="5">
    <location>
        <begin position="8"/>
        <end position="169"/>
    </location>
</feature>
<dbReference type="PANTHER" id="PTHR20982:SF3">
    <property type="entry name" value="MITOCHONDRIAL RIBOSOME RECYCLING FACTOR PSEUDO 1"/>
    <property type="match status" value="1"/>
</dbReference>
<keyword evidence="3" id="KW-0648">Protein biosynthesis</keyword>
<organism evidence="6 7">
    <name type="scientific">Phlebotomus papatasi</name>
    <name type="common">Sandfly</name>
    <dbReference type="NCBI Taxonomy" id="29031"/>
    <lineage>
        <taxon>Eukaryota</taxon>
        <taxon>Metazoa</taxon>
        <taxon>Ecdysozoa</taxon>
        <taxon>Arthropoda</taxon>
        <taxon>Hexapoda</taxon>
        <taxon>Insecta</taxon>
        <taxon>Pterygota</taxon>
        <taxon>Neoptera</taxon>
        <taxon>Endopterygota</taxon>
        <taxon>Diptera</taxon>
        <taxon>Nematocera</taxon>
        <taxon>Psychodoidea</taxon>
        <taxon>Psychodidae</taxon>
        <taxon>Phlebotomus</taxon>
        <taxon>Phlebotomus</taxon>
    </lineage>
</organism>
<dbReference type="InterPro" id="IPR023584">
    <property type="entry name" value="Ribosome_recyc_fac_dom"/>
</dbReference>
<dbReference type="EnsemblMetazoa" id="PPAI007248-RA">
    <property type="protein sequence ID" value="PPAI007248-PA"/>
    <property type="gene ID" value="PPAI007248"/>
</dbReference>
<evidence type="ECO:0000313" key="6">
    <source>
        <dbReference type="EnsemblMetazoa" id="PPAI007248-PA"/>
    </source>
</evidence>
<dbReference type="Gene3D" id="3.30.1360.40">
    <property type="match status" value="1"/>
</dbReference>
<evidence type="ECO:0000256" key="3">
    <source>
        <dbReference type="ARBA" id="ARBA00022917"/>
    </source>
</evidence>
<dbReference type="Proteomes" id="UP000092462">
    <property type="component" value="Unassembled WGS sequence"/>
</dbReference>
<dbReference type="SUPFAM" id="SSF55194">
    <property type="entry name" value="Ribosome recycling factor, RRF"/>
    <property type="match status" value="1"/>
</dbReference>
<evidence type="ECO:0000313" key="7">
    <source>
        <dbReference type="Proteomes" id="UP000092462"/>
    </source>
</evidence>
<protein>
    <recommendedName>
        <fullName evidence="2">Ribosome-recycling factor, mitochondrial</fullName>
    </recommendedName>
    <alternativeName>
        <fullName evidence="4">Ribosome-releasing factor, mitochondrial</fullName>
    </alternativeName>
</protein>
<dbReference type="InterPro" id="IPR036191">
    <property type="entry name" value="RRF_sf"/>
</dbReference>
<dbReference type="VEuPathDB" id="VectorBase:PPAI007248"/>
<dbReference type="GO" id="GO:0006412">
    <property type="term" value="P:translation"/>
    <property type="evidence" value="ECO:0007669"/>
    <property type="project" value="UniProtKB-KW"/>
</dbReference>
<evidence type="ECO:0000256" key="4">
    <source>
        <dbReference type="ARBA" id="ARBA00033107"/>
    </source>
</evidence>
<sequence length="173" mass="19232">MQKAIENLKEEYIKNISLRSSTGALEELKVRVDGKDHKLQELGQIIRKNPQVIVINLSGFPQTIPAVLATLQKSGMNLNPQQDGTTLFVSVPPVTKEHRENLAKGAKALFIKCRDSIRTAQNDTVKKIKKSGSVSEDVSFSIQHQVVAIGDKFVAEAEKIHEIKHKELLGEKK</sequence>
<name>A0A1B0GPP0_PHLPP</name>
<evidence type="ECO:0000256" key="1">
    <source>
        <dbReference type="ARBA" id="ARBA00005912"/>
    </source>
</evidence>
<evidence type="ECO:0000256" key="2">
    <source>
        <dbReference type="ARBA" id="ARBA00020581"/>
    </source>
</evidence>
<dbReference type="Gene3D" id="1.10.132.20">
    <property type="entry name" value="Ribosome-recycling factor"/>
    <property type="match status" value="1"/>
</dbReference>
<proteinExistence type="inferred from homology"/>
<dbReference type="AlphaFoldDB" id="A0A1B0GPP0"/>
<comment type="similarity">
    <text evidence="1">Belongs to the RRF family.</text>
</comment>
<keyword evidence="7" id="KW-1185">Reference proteome</keyword>
<reference evidence="6" key="1">
    <citation type="submission" date="2022-08" db="UniProtKB">
        <authorList>
            <consortium name="EnsemblMetazoa"/>
        </authorList>
    </citation>
    <scope>IDENTIFICATION</scope>
    <source>
        <strain evidence="6">Israel</strain>
    </source>
</reference>
<evidence type="ECO:0000259" key="5">
    <source>
        <dbReference type="Pfam" id="PF01765"/>
    </source>
</evidence>
<dbReference type="InterPro" id="IPR002661">
    <property type="entry name" value="Ribosome_recyc_fac"/>
</dbReference>
<dbReference type="GO" id="GO:0043023">
    <property type="term" value="F:ribosomal large subunit binding"/>
    <property type="evidence" value="ECO:0007669"/>
    <property type="project" value="TreeGrafter"/>
</dbReference>
<dbReference type="VEuPathDB" id="VectorBase:PPAPM1_001927"/>
<dbReference type="Pfam" id="PF01765">
    <property type="entry name" value="RRF"/>
    <property type="match status" value="1"/>
</dbReference>
<dbReference type="GO" id="GO:0005739">
    <property type="term" value="C:mitochondrion"/>
    <property type="evidence" value="ECO:0007669"/>
    <property type="project" value="TreeGrafter"/>
</dbReference>
<dbReference type="EMBL" id="AJVK01059901">
    <property type="status" value="NOT_ANNOTATED_CDS"/>
    <property type="molecule type" value="Genomic_DNA"/>
</dbReference>
<accession>A0A1B0GPP0</accession>
<dbReference type="PANTHER" id="PTHR20982">
    <property type="entry name" value="RIBOSOME RECYCLING FACTOR"/>
    <property type="match status" value="1"/>
</dbReference>
<dbReference type="FunFam" id="3.30.1360.40:FF:000001">
    <property type="entry name" value="Ribosome-recycling factor"/>
    <property type="match status" value="1"/>
</dbReference>